<feature type="non-terminal residue" evidence="8">
    <location>
        <position position="476"/>
    </location>
</feature>
<dbReference type="PANTHER" id="PTHR45754:SF3">
    <property type="entry name" value="METHYLENETETRAHYDROFOLATE REDUCTASE (NADPH)"/>
    <property type="match status" value="1"/>
</dbReference>
<comment type="pathway">
    <text evidence="2">One-carbon metabolism; tetrahydrofolate interconversion.</text>
</comment>
<accession>A0A381U5A8</accession>
<dbReference type="PANTHER" id="PTHR45754">
    <property type="entry name" value="METHYLENETETRAHYDROFOLATE REDUCTASE"/>
    <property type="match status" value="1"/>
</dbReference>
<dbReference type="InterPro" id="IPR003171">
    <property type="entry name" value="Mehydrof_redctse-like"/>
</dbReference>
<name>A0A381U5A8_9ZZZZ</name>
<evidence type="ECO:0000256" key="5">
    <source>
        <dbReference type="ARBA" id="ARBA00022827"/>
    </source>
</evidence>
<dbReference type="EMBL" id="UINC01005770">
    <property type="protein sequence ID" value="SVA23435.1"/>
    <property type="molecule type" value="Genomic_DNA"/>
</dbReference>
<keyword evidence="5" id="KW-0274">FAD</keyword>
<organism evidence="8">
    <name type="scientific">marine metagenome</name>
    <dbReference type="NCBI Taxonomy" id="408172"/>
    <lineage>
        <taxon>unclassified sequences</taxon>
        <taxon>metagenomes</taxon>
        <taxon>ecological metagenomes</taxon>
    </lineage>
</organism>
<keyword evidence="4" id="KW-0285">Flavoprotein</keyword>
<dbReference type="InterPro" id="IPR029041">
    <property type="entry name" value="FAD-linked_oxidoreductase-like"/>
</dbReference>
<dbReference type="UniPathway" id="UPA00193"/>
<evidence type="ECO:0000256" key="6">
    <source>
        <dbReference type="ARBA" id="ARBA00023002"/>
    </source>
</evidence>
<sequence length="476" mass="53000">MESTGSGSDHLSAMLQNSNRFLTTVEIETSRGILMGIDARKTMDSAQSLAEFDRVDFVSLTDNPGGNPHIRPEVLGQELLSQGREVMINISCKDYNRNSVESRLWALDSQGFSNVLALSGDYPVGGFEGQAQPVFDIDSVALIEMMARMNDGLSSKTFGSSSSEHRLEKTKFFPGCVVSPFKKLEGELMTQYFKLALKVRTGAKFAVTQIGYDSRKASELHHYVESNGINIPLIGSVFILTAPAGRFFNRWGVPGVCVSDELRDIANRQAKSKDRGRLFFSELAAKQIAILKGIGYRGVYISGRPSPDRVQKILELVDSYSQDDWREFAKEINFSQSDEFYYYEADENPGISSANINKNYISSRSRLAKAKSRVGVPLQYRIGKFVHDRVFTEGSSGFKIGRVIYRQIEKNKQLSDAAHFTEQMSKVPMYHCRDCGDCSLPDIAYLCPESQCVKNQRNGPCGGTKAGQCEILDKEC</sequence>
<dbReference type="AlphaFoldDB" id="A0A381U5A8"/>
<reference evidence="8" key="1">
    <citation type="submission" date="2018-05" db="EMBL/GenBank/DDBJ databases">
        <authorList>
            <person name="Lanie J.A."/>
            <person name="Ng W.-L."/>
            <person name="Kazmierczak K.M."/>
            <person name="Andrzejewski T.M."/>
            <person name="Davidsen T.M."/>
            <person name="Wayne K.J."/>
            <person name="Tettelin H."/>
            <person name="Glass J.I."/>
            <person name="Rusch D."/>
            <person name="Podicherti R."/>
            <person name="Tsui H.-C.T."/>
            <person name="Winkler M.E."/>
        </authorList>
    </citation>
    <scope>NUCLEOTIDE SEQUENCE</scope>
</reference>
<evidence type="ECO:0000256" key="2">
    <source>
        <dbReference type="ARBA" id="ARBA00004777"/>
    </source>
</evidence>
<evidence type="ECO:0000259" key="7">
    <source>
        <dbReference type="Pfam" id="PF12225"/>
    </source>
</evidence>
<evidence type="ECO:0000256" key="3">
    <source>
        <dbReference type="ARBA" id="ARBA00006743"/>
    </source>
</evidence>
<dbReference type="GO" id="GO:0071949">
    <property type="term" value="F:FAD binding"/>
    <property type="evidence" value="ECO:0007669"/>
    <property type="project" value="TreeGrafter"/>
</dbReference>
<feature type="domain" description="Methylene-tetrahydrofolate reductase C-terminal-like" evidence="7">
    <location>
        <begin position="418"/>
        <end position="476"/>
    </location>
</feature>
<evidence type="ECO:0000313" key="8">
    <source>
        <dbReference type="EMBL" id="SVA23435.1"/>
    </source>
</evidence>
<comment type="cofactor">
    <cofactor evidence="1">
        <name>FAD</name>
        <dbReference type="ChEBI" id="CHEBI:57692"/>
    </cofactor>
</comment>
<proteinExistence type="inferred from homology"/>
<evidence type="ECO:0000256" key="1">
    <source>
        <dbReference type="ARBA" id="ARBA00001974"/>
    </source>
</evidence>
<comment type="similarity">
    <text evidence="3">Belongs to the methylenetetrahydrofolate reductase family.</text>
</comment>
<evidence type="ECO:0000256" key="4">
    <source>
        <dbReference type="ARBA" id="ARBA00022630"/>
    </source>
</evidence>
<dbReference type="GO" id="GO:0004489">
    <property type="term" value="F:methylenetetrahydrofolate reductase [NAD(P)H] activity"/>
    <property type="evidence" value="ECO:0007669"/>
    <property type="project" value="InterPro"/>
</dbReference>
<dbReference type="GO" id="GO:0005829">
    <property type="term" value="C:cytosol"/>
    <property type="evidence" value="ECO:0007669"/>
    <property type="project" value="TreeGrafter"/>
</dbReference>
<dbReference type="InterPro" id="IPR022026">
    <property type="entry name" value="DUF5981"/>
</dbReference>
<protein>
    <recommendedName>
        <fullName evidence="7">Methylene-tetrahydrofolate reductase C-terminal-like domain-containing protein</fullName>
    </recommendedName>
</protein>
<dbReference type="GO" id="GO:0035999">
    <property type="term" value="P:tetrahydrofolate interconversion"/>
    <property type="evidence" value="ECO:0007669"/>
    <property type="project" value="UniProtKB-UniPathway"/>
</dbReference>
<dbReference type="Gene3D" id="3.20.20.220">
    <property type="match status" value="1"/>
</dbReference>
<keyword evidence="6" id="KW-0560">Oxidoreductase</keyword>
<gene>
    <name evidence="8" type="ORF">METZ01_LOCUS76289</name>
</gene>
<dbReference type="GO" id="GO:0009086">
    <property type="term" value="P:methionine biosynthetic process"/>
    <property type="evidence" value="ECO:0007669"/>
    <property type="project" value="TreeGrafter"/>
</dbReference>
<dbReference type="Pfam" id="PF02219">
    <property type="entry name" value="MTHFR"/>
    <property type="match status" value="1"/>
</dbReference>
<dbReference type="SUPFAM" id="SSF51730">
    <property type="entry name" value="FAD-linked oxidoreductase"/>
    <property type="match status" value="1"/>
</dbReference>
<dbReference type="Pfam" id="PF12225">
    <property type="entry name" value="DUF5981"/>
    <property type="match status" value="1"/>
</dbReference>